<dbReference type="SUPFAM" id="SSF52279">
    <property type="entry name" value="Beta-D-glucan exohydrolase, C-terminal domain"/>
    <property type="match status" value="1"/>
</dbReference>
<evidence type="ECO:0000256" key="4">
    <source>
        <dbReference type="ARBA" id="ARBA00012744"/>
    </source>
</evidence>
<dbReference type="InterPro" id="IPR002772">
    <property type="entry name" value="Glyco_hydro_3_C"/>
</dbReference>
<keyword evidence="7 16" id="KW-0378">Hydrolase</keyword>
<accession>A0A1Y2DX02</accession>
<comment type="function">
    <text evidence="9">Beta-glucosidases are one of a number of cellulolytic enzymes involved in the degradation of cellulosic biomass. Catalyzes the last step releasing glucose from the inhibitory cellobiose.</text>
</comment>
<name>A0A1Y2DX02_9BASI</name>
<dbReference type="Gene3D" id="2.60.40.10">
    <property type="entry name" value="Immunoglobulins"/>
    <property type="match status" value="1"/>
</dbReference>
<evidence type="ECO:0000256" key="7">
    <source>
        <dbReference type="ARBA" id="ARBA00022801"/>
    </source>
</evidence>
<dbReference type="STRING" id="106004.A0A1Y2DX02"/>
<protein>
    <recommendedName>
        <fullName evidence="10">Probable beta-glucosidase G</fullName>
        <ecNumber evidence="4">3.2.1.21</ecNumber>
    </recommendedName>
    <alternativeName>
        <fullName evidence="11">Beta-D-glucoside glucohydrolase G</fullName>
    </alternativeName>
    <alternativeName>
        <fullName evidence="12">Cellobiase G</fullName>
    </alternativeName>
    <alternativeName>
        <fullName evidence="13">Gentiobiase G</fullName>
    </alternativeName>
</protein>
<dbReference type="InterPro" id="IPR050288">
    <property type="entry name" value="Cellulose_deg_GH3"/>
</dbReference>
<dbReference type="InterPro" id="IPR036881">
    <property type="entry name" value="Glyco_hydro_3_C_sf"/>
</dbReference>
<dbReference type="GO" id="GO:0005576">
    <property type="term" value="C:extracellular region"/>
    <property type="evidence" value="ECO:0007669"/>
    <property type="project" value="UniProtKB-SubCell"/>
</dbReference>
<keyword evidence="8" id="KW-0326">Glycosidase</keyword>
<proteinExistence type="inferred from homology"/>
<evidence type="ECO:0000256" key="1">
    <source>
        <dbReference type="ARBA" id="ARBA00000448"/>
    </source>
</evidence>
<dbReference type="Pfam" id="PF07691">
    <property type="entry name" value="PA14"/>
    <property type="match status" value="1"/>
</dbReference>
<evidence type="ECO:0000256" key="2">
    <source>
        <dbReference type="ARBA" id="ARBA00004613"/>
    </source>
</evidence>
<dbReference type="Gene3D" id="3.20.20.300">
    <property type="entry name" value="Glycoside hydrolase, family 3, N-terminal domain"/>
    <property type="match status" value="2"/>
</dbReference>
<dbReference type="AlphaFoldDB" id="A0A1Y2DX02"/>
<dbReference type="Pfam" id="PF00933">
    <property type="entry name" value="Glyco_hydro_3"/>
    <property type="match status" value="1"/>
</dbReference>
<comment type="catalytic activity">
    <reaction evidence="1">
        <text>Hydrolysis of terminal, non-reducing beta-D-glucosyl residues with release of beta-D-glucose.</text>
        <dbReference type="EC" id="3.2.1.21"/>
    </reaction>
</comment>
<dbReference type="InterPro" id="IPR011658">
    <property type="entry name" value="PA14_dom"/>
</dbReference>
<keyword evidence="5" id="KW-0964">Secreted</keyword>
<dbReference type="EC" id="3.2.1.21" evidence="4"/>
<gene>
    <name evidence="16" type="ORF">BCR35DRAFT_270521</name>
</gene>
<dbReference type="InterPro" id="IPR001764">
    <property type="entry name" value="Glyco_hydro_3_N"/>
</dbReference>
<dbReference type="PANTHER" id="PTHR42715">
    <property type="entry name" value="BETA-GLUCOSIDASE"/>
    <property type="match status" value="1"/>
</dbReference>
<sequence>MLVPFAAAALLGNLLASASPVPSTTNISRPWLDQTLSWHARTETLISSLSLAEKLQFVEGGVSLAGNGIGGVLNPCIGSVLLPARLGMPDLCMGDGPEGVSNGIANVTTFPAPIVVAASFDRDLEYRFGVALAEEHSTKGRNVVLAPTINILRSPLWGRTSESLAEDPFLTGELGIAQVKGIQSLPVIATPKHFAAYNQETNRFGDGPEWRATNVVVSNRTLQELYFPAFRAVVEEADPGSMIFVVADWYFSVRSTVNSVKAGLDISMPGGASSFGFDDFYGNDTLIEATESAAITDDDINKMVYRVAAPMFRLGLVDRPISGNVHAFARTKAHHDLSVEIVEKGAILLQNTDSFLPLSAEVSSVALHGGFVLDSLLNETAVTSLTGIKTRAAQDNITVTYSQVNNGTLEMPTVPAEVLSPFEGSNTTGLLAEYFLNGNWSGDAAVTRIESNLTVNALPSELNTTYPNFFSIKYTGIITPTSTGVHTFSLFGGGYIKLLIDGAEVVYVRKNDFSVVSSGWVELEAGIPVSVEVLYSSAPTLSSSLGVSLGWVPPAVSEPLLWLPSAQDELIWALTAVTSNLVVVVMTNGPVFMPWKDHVKSILYVSYAGEGVGTALASLLWGDVSPSGKTTITWPASEADGPTIDEKSFPGVGADEMYGVNEVYYSEELEVGYRWYDAKNVTPLFPFGHGLTYSTWSLNNLTITDLSASITSVSAVLANTGSVTASQAVQLYLSFPPEAAEPPKLLKGFEKVTLAAGVSETVAFELEERDLQYWSEEKGWSVAKGTYTVRLGFSAMDLQVEGSFTV</sequence>
<dbReference type="SMART" id="SM00758">
    <property type="entry name" value="PA14"/>
    <property type="match status" value="1"/>
</dbReference>
<evidence type="ECO:0000256" key="9">
    <source>
        <dbReference type="ARBA" id="ARBA00024983"/>
    </source>
</evidence>
<evidence type="ECO:0000256" key="5">
    <source>
        <dbReference type="ARBA" id="ARBA00022525"/>
    </source>
</evidence>
<reference evidence="16 17" key="1">
    <citation type="submission" date="2016-07" db="EMBL/GenBank/DDBJ databases">
        <title>Pervasive Adenine N6-methylation of Active Genes in Fungi.</title>
        <authorList>
            <consortium name="DOE Joint Genome Institute"/>
            <person name="Mondo S.J."/>
            <person name="Dannebaum R.O."/>
            <person name="Kuo R.C."/>
            <person name="Labutti K."/>
            <person name="Haridas S."/>
            <person name="Kuo A."/>
            <person name="Salamov A."/>
            <person name="Ahrendt S.R."/>
            <person name="Lipzen A."/>
            <person name="Sullivan W."/>
            <person name="Andreopoulos W.B."/>
            <person name="Clum A."/>
            <person name="Lindquist E."/>
            <person name="Daum C."/>
            <person name="Ramamoorthy G.K."/>
            <person name="Gryganskyi A."/>
            <person name="Culley D."/>
            <person name="Magnuson J.K."/>
            <person name="James T.Y."/>
            <person name="O'Malley M.A."/>
            <person name="Stajich J.E."/>
            <person name="Spatafora J.W."/>
            <person name="Visel A."/>
            <person name="Grigoriev I.V."/>
        </authorList>
    </citation>
    <scope>NUCLEOTIDE SEQUENCE [LARGE SCALE GENOMIC DNA]</scope>
    <source>
        <strain evidence="16 17">62-1032</strain>
    </source>
</reference>
<comment type="similarity">
    <text evidence="3">Belongs to the glycosyl hydrolase 3 family.</text>
</comment>
<dbReference type="Gene3D" id="2.60.120.260">
    <property type="entry name" value="Galactose-binding domain-like"/>
    <property type="match status" value="1"/>
</dbReference>
<evidence type="ECO:0000256" key="11">
    <source>
        <dbReference type="ARBA" id="ARBA00041276"/>
    </source>
</evidence>
<dbReference type="InterPro" id="IPR037524">
    <property type="entry name" value="PA14/GLEYA"/>
</dbReference>
<dbReference type="PRINTS" id="PR00133">
    <property type="entry name" value="GLHYDRLASE3"/>
</dbReference>
<evidence type="ECO:0000256" key="12">
    <source>
        <dbReference type="ARBA" id="ARBA00041601"/>
    </source>
</evidence>
<dbReference type="Proteomes" id="UP000193467">
    <property type="component" value="Unassembled WGS sequence"/>
</dbReference>
<evidence type="ECO:0000256" key="3">
    <source>
        <dbReference type="ARBA" id="ARBA00005336"/>
    </source>
</evidence>
<comment type="caution">
    <text evidence="16">The sequence shown here is derived from an EMBL/GenBank/DDBJ whole genome shotgun (WGS) entry which is preliminary data.</text>
</comment>
<keyword evidence="6 14" id="KW-0732">Signal</keyword>
<evidence type="ECO:0000256" key="8">
    <source>
        <dbReference type="ARBA" id="ARBA00023295"/>
    </source>
</evidence>
<dbReference type="PANTHER" id="PTHR42715:SF12">
    <property type="entry name" value="BETA-GLUCOSIDASE G-RELATED"/>
    <property type="match status" value="1"/>
</dbReference>
<dbReference type="Pfam" id="PF14310">
    <property type="entry name" value="Fn3-like"/>
    <property type="match status" value="1"/>
</dbReference>
<evidence type="ECO:0000256" key="6">
    <source>
        <dbReference type="ARBA" id="ARBA00022729"/>
    </source>
</evidence>
<dbReference type="PROSITE" id="PS51820">
    <property type="entry name" value="PA14"/>
    <property type="match status" value="1"/>
</dbReference>
<dbReference type="GO" id="GO:0009251">
    <property type="term" value="P:glucan catabolic process"/>
    <property type="evidence" value="ECO:0007669"/>
    <property type="project" value="TreeGrafter"/>
</dbReference>
<dbReference type="InterPro" id="IPR036962">
    <property type="entry name" value="Glyco_hydro_3_N_sf"/>
</dbReference>
<dbReference type="EMBL" id="MCGR01000067">
    <property type="protein sequence ID" value="ORY63820.1"/>
    <property type="molecule type" value="Genomic_DNA"/>
</dbReference>
<dbReference type="Gene3D" id="3.40.50.1700">
    <property type="entry name" value="Glycoside hydrolase family 3 C-terminal domain"/>
    <property type="match status" value="2"/>
</dbReference>
<dbReference type="InterPro" id="IPR013783">
    <property type="entry name" value="Ig-like_fold"/>
</dbReference>
<evidence type="ECO:0000256" key="14">
    <source>
        <dbReference type="SAM" id="SignalP"/>
    </source>
</evidence>
<feature type="chain" id="PRO_5012124136" description="Probable beta-glucosidase G" evidence="14">
    <location>
        <begin position="19"/>
        <end position="806"/>
    </location>
</feature>
<comment type="subcellular location">
    <subcellularLocation>
        <location evidence="2">Secreted</location>
    </subcellularLocation>
</comment>
<dbReference type="Pfam" id="PF01915">
    <property type="entry name" value="Glyco_hydro_3_C"/>
    <property type="match status" value="1"/>
</dbReference>
<feature type="domain" description="PA14" evidence="15">
    <location>
        <begin position="425"/>
        <end position="567"/>
    </location>
</feature>
<evidence type="ECO:0000256" key="10">
    <source>
        <dbReference type="ARBA" id="ARBA00039579"/>
    </source>
</evidence>
<organism evidence="16 17">
    <name type="scientific">Leucosporidium creatinivorum</name>
    <dbReference type="NCBI Taxonomy" id="106004"/>
    <lineage>
        <taxon>Eukaryota</taxon>
        <taxon>Fungi</taxon>
        <taxon>Dikarya</taxon>
        <taxon>Basidiomycota</taxon>
        <taxon>Pucciniomycotina</taxon>
        <taxon>Microbotryomycetes</taxon>
        <taxon>Leucosporidiales</taxon>
        <taxon>Leucosporidium</taxon>
    </lineage>
</organism>
<dbReference type="InParanoid" id="A0A1Y2DX02"/>
<dbReference type="SUPFAM" id="SSF51445">
    <property type="entry name" value="(Trans)glycosidases"/>
    <property type="match status" value="1"/>
</dbReference>
<dbReference type="OrthoDB" id="2123594at2759"/>
<evidence type="ECO:0000259" key="15">
    <source>
        <dbReference type="PROSITE" id="PS51820"/>
    </source>
</evidence>
<evidence type="ECO:0000256" key="13">
    <source>
        <dbReference type="ARBA" id="ARBA00041808"/>
    </source>
</evidence>
<keyword evidence="17" id="KW-1185">Reference proteome</keyword>
<dbReference type="SMART" id="SM01217">
    <property type="entry name" value="Fn3_like"/>
    <property type="match status" value="1"/>
</dbReference>
<evidence type="ECO:0000313" key="17">
    <source>
        <dbReference type="Proteomes" id="UP000193467"/>
    </source>
</evidence>
<feature type="signal peptide" evidence="14">
    <location>
        <begin position="1"/>
        <end position="18"/>
    </location>
</feature>
<dbReference type="GO" id="GO:0008422">
    <property type="term" value="F:beta-glucosidase activity"/>
    <property type="evidence" value="ECO:0007669"/>
    <property type="project" value="UniProtKB-EC"/>
</dbReference>
<dbReference type="InterPro" id="IPR026891">
    <property type="entry name" value="Fn3-like"/>
</dbReference>
<evidence type="ECO:0000313" key="16">
    <source>
        <dbReference type="EMBL" id="ORY63820.1"/>
    </source>
</evidence>
<dbReference type="InterPro" id="IPR017853">
    <property type="entry name" value="GH"/>
</dbReference>